<evidence type="ECO:0000313" key="3">
    <source>
        <dbReference type="Proteomes" id="UP001497482"/>
    </source>
</evidence>
<protein>
    <recommendedName>
        <fullName evidence="4">WD repeat domain 74</fullName>
    </recommendedName>
</protein>
<dbReference type="GO" id="GO:0042273">
    <property type="term" value="P:ribosomal large subunit biogenesis"/>
    <property type="evidence" value="ECO:0007669"/>
    <property type="project" value="InterPro"/>
</dbReference>
<feature type="region of interest" description="Disordered" evidence="1">
    <location>
        <begin position="311"/>
        <end position="330"/>
    </location>
</feature>
<dbReference type="GO" id="GO:0030687">
    <property type="term" value="C:preribosome, large subunit precursor"/>
    <property type="evidence" value="ECO:0007669"/>
    <property type="project" value="TreeGrafter"/>
</dbReference>
<evidence type="ECO:0000313" key="2">
    <source>
        <dbReference type="EMBL" id="CAL1571304.1"/>
    </source>
</evidence>
<organism evidence="2 3">
    <name type="scientific">Knipowitschia caucasica</name>
    <name type="common">Caucasian dwarf goby</name>
    <name type="synonym">Pomatoschistus caucasicus</name>
    <dbReference type="NCBI Taxonomy" id="637954"/>
    <lineage>
        <taxon>Eukaryota</taxon>
        <taxon>Metazoa</taxon>
        <taxon>Chordata</taxon>
        <taxon>Craniata</taxon>
        <taxon>Vertebrata</taxon>
        <taxon>Euteleostomi</taxon>
        <taxon>Actinopterygii</taxon>
        <taxon>Neopterygii</taxon>
        <taxon>Teleostei</taxon>
        <taxon>Neoteleostei</taxon>
        <taxon>Acanthomorphata</taxon>
        <taxon>Gobiaria</taxon>
        <taxon>Gobiiformes</taxon>
        <taxon>Gobioidei</taxon>
        <taxon>Gobiidae</taxon>
        <taxon>Gobiinae</taxon>
        <taxon>Knipowitschia</taxon>
    </lineage>
</organism>
<dbReference type="PANTHER" id="PTHR16038:SF4">
    <property type="entry name" value="WD REPEAT-CONTAINING PROTEIN 74"/>
    <property type="match status" value="1"/>
</dbReference>
<sequence>MDVWVGSETGLLKGVSVQRKQAVNFSLSSSGRLSRDQEVRCLCWYGPVEAQILVGAVDGIVRTFDVDKGAVTSTQRCGEPADGCFTGLGTLGSSLITCTEKGTVRVWDQEKDQPRTELRAGDQVHRMRVNPFLPHTVATGGRENPLKIWDLEKPLKPVFCAKNLRDTWLDLRQPHWIRDLVFTPKGQVLTCTAYHQVHLYDPLTPRRRPVLETVFGEAPLTALCLFDHTVAVASAQGQVALMDLRKLQVCGALRGVTGSVRSLTQHPSLPLIASCSLDRHLRIHSLTDRRLQHKVYLKSRLNCLLMSSSDPNAAASPLRVKEEEEEDEVWDCMESVHERGVQDEGAQEESAQDEGAQDGERPTLEDSNVVKDINVHVKDDGAHKDMHEAESAHKATAKPKRRTNSKKEQKPKRRKKGQD</sequence>
<proteinExistence type="predicted"/>
<feature type="compositionally biased region" description="Basic and acidic residues" evidence="1">
    <location>
        <begin position="373"/>
        <end position="393"/>
    </location>
</feature>
<dbReference type="SUPFAM" id="SSF50978">
    <property type="entry name" value="WD40 repeat-like"/>
    <property type="match status" value="1"/>
</dbReference>
<feature type="compositionally biased region" description="Basic residues" evidence="1">
    <location>
        <begin position="395"/>
        <end position="419"/>
    </location>
</feature>
<dbReference type="GO" id="GO:0005730">
    <property type="term" value="C:nucleolus"/>
    <property type="evidence" value="ECO:0007669"/>
    <property type="project" value="InterPro"/>
</dbReference>
<gene>
    <name evidence="2" type="ORF">KC01_LOCUS3434</name>
</gene>
<name>A0AAV2J1C8_KNICA</name>
<dbReference type="Pfam" id="PF00400">
    <property type="entry name" value="WD40"/>
    <property type="match status" value="1"/>
</dbReference>
<dbReference type="InterPro" id="IPR037379">
    <property type="entry name" value="WDR74/Nsa1"/>
</dbReference>
<reference evidence="2 3" key="1">
    <citation type="submission" date="2024-04" db="EMBL/GenBank/DDBJ databases">
        <authorList>
            <person name="Waldvogel A.-M."/>
            <person name="Schoenle A."/>
        </authorList>
    </citation>
    <scope>NUCLEOTIDE SEQUENCE [LARGE SCALE GENOMIC DNA]</scope>
</reference>
<dbReference type="SMART" id="SM00320">
    <property type="entry name" value="WD40"/>
    <property type="match status" value="5"/>
</dbReference>
<feature type="compositionally biased region" description="Acidic residues" evidence="1">
    <location>
        <begin position="345"/>
        <end position="357"/>
    </location>
</feature>
<dbReference type="AlphaFoldDB" id="A0AAV2J1C8"/>
<dbReference type="CDD" id="cd22857">
    <property type="entry name" value="WDR74"/>
    <property type="match status" value="1"/>
</dbReference>
<dbReference type="InterPro" id="IPR001680">
    <property type="entry name" value="WD40_rpt"/>
</dbReference>
<dbReference type="Proteomes" id="UP001497482">
    <property type="component" value="Chromosome 10"/>
</dbReference>
<dbReference type="FunFam" id="2.130.10.10:FF:000287">
    <property type="entry name" value="WD repeat-containing protein 74"/>
    <property type="match status" value="1"/>
</dbReference>
<dbReference type="EMBL" id="OZ035832">
    <property type="protein sequence ID" value="CAL1571304.1"/>
    <property type="molecule type" value="Genomic_DNA"/>
</dbReference>
<dbReference type="Gene3D" id="2.130.10.10">
    <property type="entry name" value="YVTN repeat-like/Quinoprotein amine dehydrogenase"/>
    <property type="match status" value="2"/>
</dbReference>
<dbReference type="InterPro" id="IPR015943">
    <property type="entry name" value="WD40/YVTN_repeat-like_dom_sf"/>
</dbReference>
<dbReference type="PANTHER" id="PTHR16038">
    <property type="entry name" value="NOP SEVEN ASSOCIATED PROTEIN 1"/>
    <property type="match status" value="1"/>
</dbReference>
<evidence type="ECO:0008006" key="4">
    <source>
        <dbReference type="Google" id="ProtNLM"/>
    </source>
</evidence>
<evidence type="ECO:0000256" key="1">
    <source>
        <dbReference type="SAM" id="MobiDB-lite"/>
    </source>
</evidence>
<keyword evidence="3" id="KW-1185">Reference proteome</keyword>
<dbReference type="InterPro" id="IPR036322">
    <property type="entry name" value="WD40_repeat_dom_sf"/>
</dbReference>
<accession>A0AAV2J1C8</accession>
<feature type="region of interest" description="Disordered" evidence="1">
    <location>
        <begin position="337"/>
        <end position="419"/>
    </location>
</feature>